<organism evidence="1 2">
    <name type="scientific">Camellia sinensis</name>
    <name type="common">Tea plant</name>
    <name type="synonym">Thea sinensis</name>
    <dbReference type="NCBI Taxonomy" id="4442"/>
    <lineage>
        <taxon>Eukaryota</taxon>
        <taxon>Viridiplantae</taxon>
        <taxon>Streptophyta</taxon>
        <taxon>Embryophyta</taxon>
        <taxon>Tracheophyta</taxon>
        <taxon>Spermatophyta</taxon>
        <taxon>Magnoliopsida</taxon>
        <taxon>eudicotyledons</taxon>
        <taxon>Gunneridae</taxon>
        <taxon>Pentapetalae</taxon>
        <taxon>asterids</taxon>
        <taxon>Ericales</taxon>
        <taxon>Theaceae</taxon>
        <taxon>Camellia</taxon>
    </lineage>
</organism>
<dbReference type="AlphaFoldDB" id="A0A7J7GQ63"/>
<proteinExistence type="predicted"/>
<dbReference type="EMBL" id="JACBKZ010000009">
    <property type="protein sequence ID" value="KAF5942933.1"/>
    <property type="molecule type" value="Genomic_DNA"/>
</dbReference>
<gene>
    <name evidence="1" type="ORF">HYC85_020575</name>
</gene>
<reference evidence="2" key="1">
    <citation type="journal article" date="2020" name="Nat. Commun.">
        <title>Genome assembly of wild tea tree DASZ reveals pedigree and selection history of tea varieties.</title>
        <authorList>
            <person name="Zhang W."/>
            <person name="Zhang Y."/>
            <person name="Qiu H."/>
            <person name="Guo Y."/>
            <person name="Wan H."/>
            <person name="Zhang X."/>
            <person name="Scossa F."/>
            <person name="Alseekh S."/>
            <person name="Zhang Q."/>
            <person name="Wang P."/>
            <person name="Xu L."/>
            <person name="Schmidt M.H."/>
            <person name="Jia X."/>
            <person name="Li D."/>
            <person name="Zhu A."/>
            <person name="Guo F."/>
            <person name="Chen W."/>
            <person name="Ni D."/>
            <person name="Usadel B."/>
            <person name="Fernie A.R."/>
            <person name="Wen W."/>
        </authorList>
    </citation>
    <scope>NUCLEOTIDE SEQUENCE [LARGE SCALE GENOMIC DNA]</scope>
    <source>
        <strain evidence="2">cv. G240</strain>
    </source>
</reference>
<name>A0A7J7GQ63_CAMSI</name>
<comment type="caution">
    <text evidence="1">The sequence shown here is derived from an EMBL/GenBank/DDBJ whole genome shotgun (WGS) entry which is preliminary data.</text>
</comment>
<sequence>MLISHRIRHIPQEKKKRKNIIRSLEISVCPWLSFHCFPQFYNSNSQFPIPNSQFPIPNSNSNSNSNSSSKRYQICLGSRKIHLAIATDQLPVAYTKHGHHSQSPACEIRDCDGPFHYEAPRRGRGSLSLSLSLYIYIYIYAHPPQHPHPPNRNTNTLEIVWICRMGVCTIWEVNKG</sequence>
<keyword evidence="2" id="KW-1185">Reference proteome</keyword>
<reference evidence="1 2" key="2">
    <citation type="submission" date="2020-07" db="EMBL/GenBank/DDBJ databases">
        <title>Genome assembly of wild tea tree DASZ reveals pedigree and selection history of tea varieties.</title>
        <authorList>
            <person name="Zhang W."/>
        </authorList>
    </citation>
    <scope>NUCLEOTIDE SEQUENCE [LARGE SCALE GENOMIC DNA]</scope>
    <source>
        <strain evidence="2">cv. G240</strain>
        <tissue evidence="1">Leaf</tissue>
    </source>
</reference>
<dbReference type="Proteomes" id="UP000593564">
    <property type="component" value="Unassembled WGS sequence"/>
</dbReference>
<accession>A0A7J7GQ63</accession>
<evidence type="ECO:0000313" key="2">
    <source>
        <dbReference type="Proteomes" id="UP000593564"/>
    </source>
</evidence>
<protein>
    <submittedName>
        <fullName evidence="1">Uncharacterized protein</fullName>
    </submittedName>
</protein>
<evidence type="ECO:0000313" key="1">
    <source>
        <dbReference type="EMBL" id="KAF5942933.1"/>
    </source>
</evidence>